<dbReference type="AlphaFoldDB" id="U2Q5S4"/>
<dbReference type="InterPro" id="IPR015796">
    <property type="entry name" value="Impact_YigZ-like"/>
</dbReference>
<evidence type="ECO:0000313" key="4">
    <source>
        <dbReference type="EMBL" id="ERK58115.1"/>
    </source>
</evidence>
<gene>
    <name evidence="4" type="ORF">HMPREF1983_00856</name>
</gene>
<name>U2Q5S4_9BACL</name>
<dbReference type="InterPro" id="IPR020569">
    <property type="entry name" value="UPF0029_Impact_CS"/>
</dbReference>
<dbReference type="Gene3D" id="3.30.70.240">
    <property type="match status" value="1"/>
</dbReference>
<dbReference type="HOGENOM" id="CLU_083552_2_1_9"/>
<dbReference type="Pfam" id="PF09186">
    <property type="entry name" value="DUF1949"/>
    <property type="match status" value="1"/>
</dbReference>
<proteinExistence type="inferred from homology"/>
<dbReference type="Pfam" id="PF01205">
    <property type="entry name" value="Impact_N"/>
    <property type="match status" value="1"/>
</dbReference>
<evidence type="ECO:0000259" key="2">
    <source>
        <dbReference type="Pfam" id="PF01205"/>
    </source>
</evidence>
<dbReference type="PATRIC" id="fig|1321820.3.peg.833"/>
<dbReference type="SUPFAM" id="SSF54211">
    <property type="entry name" value="Ribosomal protein S5 domain 2-like"/>
    <property type="match status" value="1"/>
</dbReference>
<organism evidence="4 5">
    <name type="scientific">Gemella bergeri ATCC 700627</name>
    <dbReference type="NCBI Taxonomy" id="1321820"/>
    <lineage>
        <taxon>Bacteria</taxon>
        <taxon>Bacillati</taxon>
        <taxon>Bacillota</taxon>
        <taxon>Bacilli</taxon>
        <taxon>Bacillales</taxon>
        <taxon>Gemellaceae</taxon>
        <taxon>Gemella</taxon>
    </lineage>
</organism>
<keyword evidence="5" id="KW-1185">Reference proteome</keyword>
<dbReference type="PANTHER" id="PTHR16301:SF20">
    <property type="entry name" value="IMPACT FAMILY MEMBER YIGZ"/>
    <property type="match status" value="1"/>
</dbReference>
<dbReference type="eggNOG" id="COG1739">
    <property type="taxonomic scope" value="Bacteria"/>
</dbReference>
<dbReference type="PANTHER" id="PTHR16301">
    <property type="entry name" value="IMPACT-RELATED"/>
    <property type="match status" value="1"/>
</dbReference>
<dbReference type="Proteomes" id="UP000016637">
    <property type="component" value="Unassembled WGS sequence"/>
</dbReference>
<evidence type="ECO:0000313" key="5">
    <source>
        <dbReference type="Proteomes" id="UP000016637"/>
    </source>
</evidence>
<evidence type="ECO:0000256" key="1">
    <source>
        <dbReference type="ARBA" id="ARBA00007665"/>
    </source>
</evidence>
<feature type="domain" description="Impact N-terminal" evidence="2">
    <location>
        <begin position="36"/>
        <end position="140"/>
    </location>
</feature>
<feature type="domain" description="UPF0029" evidence="3">
    <location>
        <begin position="157"/>
        <end position="212"/>
    </location>
</feature>
<comment type="similarity">
    <text evidence="1">Belongs to the IMPACT family.</text>
</comment>
<dbReference type="EMBL" id="AWVP01000056">
    <property type="protein sequence ID" value="ERK58115.1"/>
    <property type="molecule type" value="Genomic_DNA"/>
</dbReference>
<evidence type="ECO:0000259" key="3">
    <source>
        <dbReference type="Pfam" id="PF09186"/>
    </source>
</evidence>
<dbReference type="GO" id="GO:0005737">
    <property type="term" value="C:cytoplasm"/>
    <property type="evidence" value="ECO:0007669"/>
    <property type="project" value="TreeGrafter"/>
</dbReference>
<dbReference type="InterPro" id="IPR035647">
    <property type="entry name" value="EFG_III/V"/>
</dbReference>
<dbReference type="PROSITE" id="PS00910">
    <property type="entry name" value="UPF0029"/>
    <property type="match status" value="1"/>
</dbReference>
<dbReference type="GO" id="GO:0006446">
    <property type="term" value="P:regulation of translational initiation"/>
    <property type="evidence" value="ECO:0007669"/>
    <property type="project" value="TreeGrafter"/>
</dbReference>
<accession>U2Q5S4</accession>
<reference evidence="4 5" key="1">
    <citation type="submission" date="2013-08" db="EMBL/GenBank/DDBJ databases">
        <authorList>
            <person name="Weinstock G."/>
            <person name="Sodergren E."/>
            <person name="Wylie T."/>
            <person name="Fulton L."/>
            <person name="Fulton R."/>
            <person name="Fronick C."/>
            <person name="O'Laughlin M."/>
            <person name="Godfrey J."/>
            <person name="Miner T."/>
            <person name="Herter B."/>
            <person name="Appelbaum E."/>
            <person name="Cordes M."/>
            <person name="Lek S."/>
            <person name="Wollam A."/>
            <person name="Pepin K.H."/>
            <person name="Palsikar V.B."/>
            <person name="Mitreva M."/>
            <person name="Wilson R.K."/>
        </authorList>
    </citation>
    <scope>NUCLEOTIDE SEQUENCE [LARGE SCALE GENOMIC DNA]</scope>
    <source>
        <strain evidence="4 5">ATCC 700627</strain>
    </source>
</reference>
<dbReference type="Gene3D" id="3.30.230.30">
    <property type="entry name" value="Impact, N-terminal domain"/>
    <property type="match status" value="1"/>
</dbReference>
<dbReference type="InterPro" id="IPR020568">
    <property type="entry name" value="Ribosomal_Su5_D2-typ_SF"/>
</dbReference>
<dbReference type="InterPro" id="IPR001498">
    <property type="entry name" value="Impact_N"/>
</dbReference>
<dbReference type="InterPro" id="IPR036956">
    <property type="entry name" value="Impact_N_sf"/>
</dbReference>
<comment type="caution">
    <text evidence="4">The sequence shown here is derived from an EMBL/GenBank/DDBJ whole genome shotgun (WGS) entry which is preliminary data.</text>
</comment>
<dbReference type="SUPFAM" id="SSF54980">
    <property type="entry name" value="EF-G C-terminal domain-like"/>
    <property type="match status" value="1"/>
</dbReference>
<sequence>MITKLDLILKNLFIGELMSKQFITIKENSYDEFIEKKSTFITHLIRINNEEDAKIFIQKMRKKHYNATHICSCYVIGNNNEITRANDDGEPSGTAGTPMLDILMKNNIKNVCAVVIRYYGGTKLGTGGLVRAYSGGVINALKNSTLVERKNAFEIKIELDYNLNGKIEYEIQKTNFIVNHLDYTDKIVYTIYVIQEEIENFNNWIADITNGKYRILSSNEKQLEFEI</sequence>
<dbReference type="InterPro" id="IPR015269">
    <property type="entry name" value="UPF0029_Impact_C"/>
</dbReference>
<dbReference type="InterPro" id="IPR023582">
    <property type="entry name" value="Impact"/>
</dbReference>
<dbReference type="NCBIfam" id="TIGR00257">
    <property type="entry name" value="IMPACT_YIGZ"/>
    <property type="match status" value="1"/>
</dbReference>
<protein>
    <submittedName>
        <fullName evidence="4">YigZ family protein</fullName>
    </submittedName>
</protein>